<comment type="caution">
    <text evidence="1">The sequence shown here is derived from an EMBL/GenBank/DDBJ whole genome shotgun (WGS) entry which is preliminary data.</text>
</comment>
<keyword evidence="2" id="KW-1185">Reference proteome</keyword>
<reference evidence="1 2" key="1">
    <citation type="journal article" date="2019" name="Microorganisms">
        <title>Paenibacillus lutrae sp. nov., A Chitinolytic Species Isolated from A River Otter in Castril Natural Park, Granada, Spain.</title>
        <authorList>
            <person name="Rodriguez M."/>
            <person name="Reina J.C."/>
            <person name="Bejar V."/>
            <person name="Llamas I."/>
        </authorList>
    </citation>
    <scope>NUCLEOTIDE SEQUENCE [LARGE SCALE GENOMIC DNA]</scope>
    <source>
        <strain evidence="1 2">N10</strain>
    </source>
</reference>
<evidence type="ECO:0000313" key="1">
    <source>
        <dbReference type="EMBL" id="MVO99860.1"/>
    </source>
</evidence>
<organism evidence="1 2">
    <name type="scientific">Paenibacillus lutrae</name>
    <dbReference type="NCBI Taxonomy" id="2078573"/>
    <lineage>
        <taxon>Bacteria</taxon>
        <taxon>Bacillati</taxon>
        <taxon>Bacillota</taxon>
        <taxon>Bacilli</taxon>
        <taxon>Bacillales</taxon>
        <taxon>Paenibacillaceae</taxon>
        <taxon>Paenibacillus</taxon>
    </lineage>
</organism>
<dbReference type="AlphaFoldDB" id="A0A7X3FHR6"/>
<sequence>MADPIVLVPMEVSALSANAYVLQNQPFRRWEETYGNIAQFDSAEPGLTDVTGGFGSSNTGVYLHWKLPDAWTHGYQQPDSQQVEYPLTPNRWLIVRLSGPLAARTASAFVVESDAPGTADSSVWLFDPDIVSAWEGSADPLRQQAGSALSGAGPFITGMLGRSFQLADWKEQGIEQLFVTAVAPGNHLFNAYQSHCREVFSFYDALADVTEPDSTLSYLVAGWYSNAASDPVASCLNGQTGDEAEQLLSALLSDYGWSLDRAEGDPLPAGTVCHGMVYGVDWQPQGTIQTVKDRFTAAGGSISVAVGNTSIDAFAAMIGQQLQSLSAGGNAEAAQILAEQPSAAALLEAFQYNLLHLADSGDWAGLDYRIRQEWFGSKAGGYRWTIVDIAAADSGTGEGVNDESWLTGLNADQAAFDAARLQLHDAQWELYATWWKEGRFATYPGFAQPSGVTQAQFGMALAAENDPSYNPDQPPGPANIYSVPKKVLDLANLLSGTLAPKVPQPVYADAATTPEDAFQAGIAVFEQQLRAQGLLAQNRGLKAAAEPRFWQAQDPVVLISGAGNTAEIPQAGSQLPCRMTTQTIAGLQNGGTVIPASSIAGLPAVPASAGNLAEMLQGAYSSADFAAAVSAAAGALFTEWLLCDPDNAASISVTYPAFTRERLAEHNPSDFEGGLPALLPEQWSQPWNPFMLKWVAEWYPLPSGGSNWTFQGTDYAYTGGSQTLTPQAIGGDCLLTPQTAFLFRNRLMQAAAAGGDPADAALGQLADLIGEADQWDFISQRLSGFGDQLSLRDSRTNQAPAADVAFTFDDGTTHTLAGLTGNQFGSLPLILDTGGTTPFQAVRQGQFCFSYLALYDAFGQVLEVVGDSGLTSSSLFAPVAAEGLKPDTPVVQANPQRFLQLPPRLLQPSRLDFRMVDANNPDQPTDLDSGANPVAGWLIANHLDGSVAIYGANGDAIGAVSQKIGAHGAPILSLAFAPDGGYQSLAELTEASPQLAAMLQGLLTQSAAAFEDFLEAIDNTLWTVDPASVGLDESLGILSGKPLALVRAGMQLSLADQPLGDTSWAATFYPPVPDFVVQPFEVRLGDSALREDGLVGYFLNGSFDSFYCVQPPAEADGYLIAIGQGQYIPLRFDGKTSADLLMLVDPMSAVHAFTGILPAQPVKLDRRFFDTALDRLSVRLPVGPMLTAVGPNPQPISAPSMPASAVKIPVPVERGSSWTWMELAAADEVTVQRLAVTDTDGRAVIDGSDRSLREGQMVVQLKKEEEKHERK</sequence>
<proteinExistence type="predicted"/>
<name>A0A7X3FHR6_9BACL</name>
<dbReference type="EMBL" id="RHLK01000004">
    <property type="protein sequence ID" value="MVO99860.1"/>
    <property type="molecule type" value="Genomic_DNA"/>
</dbReference>
<accession>A0A7X3FHR6</accession>
<dbReference type="OrthoDB" id="6091628at2"/>
<gene>
    <name evidence="1" type="ORF">EDM21_09995</name>
</gene>
<dbReference type="RefSeq" id="WP_157335179.1">
    <property type="nucleotide sequence ID" value="NZ_RHLK01000004.1"/>
</dbReference>
<dbReference type="Proteomes" id="UP000490800">
    <property type="component" value="Unassembled WGS sequence"/>
</dbReference>
<evidence type="ECO:0000313" key="2">
    <source>
        <dbReference type="Proteomes" id="UP000490800"/>
    </source>
</evidence>
<protein>
    <submittedName>
        <fullName evidence="1">Uncharacterized protein</fullName>
    </submittedName>
</protein>